<dbReference type="Gene3D" id="1.10.45.10">
    <property type="entry name" value="Vanillyl-alcohol Oxidase, Chain A, domain 4"/>
    <property type="match status" value="1"/>
</dbReference>
<dbReference type="Gene3D" id="3.30.465.10">
    <property type="match status" value="1"/>
</dbReference>
<dbReference type="Pfam" id="PF02913">
    <property type="entry name" value="FAD-oxidase_C"/>
    <property type="match status" value="1"/>
</dbReference>
<dbReference type="Proteomes" id="UP001158576">
    <property type="component" value="Chromosome XSR"/>
</dbReference>
<comment type="similarity">
    <text evidence="3">Belongs to the FAD-binding oxidoreductase/transferase type 4 family.</text>
</comment>
<evidence type="ECO:0000313" key="12">
    <source>
        <dbReference type="Proteomes" id="UP001158576"/>
    </source>
</evidence>
<sequence>MIVNALSKRTFKHLASLEGLIGKANVSAGQSTLYLHSHDESYHRTRAPDAVVFPTCTEDVAKVAKYCYDNELPIIPFGLGSGFEGGITAPAGGVSVDTGLIFPIDPGADATIGGMCSTSASGTAAVRYGTMKENTINLEVVLSDGRIIHTGGPGRHFQKSSAGFNLTELLVGSEGTLGIITQATVRLHAAPEYLHALIATFETIEDSLACANLVLQNGVPVGRMEFVDPKSIDVINKHSNLENDVKPTLFFELIGSPASVQEQLETVKWCLEENNVLSMKETADPEERKTLWKARHMAYYATLGQCRPGQQGYSTDACVPQSKLTEMILSAKEYIAESKFSKDTAIIIGHVGDGNFHIFTGVDPSSEEEIQDIRELARKVANKALELGGTCTGEHGIGLGKKQFLVDEKGHDVVELMKSIKNVFDPKNIMNPGKIFF</sequence>
<dbReference type="Pfam" id="PF01565">
    <property type="entry name" value="FAD_binding_4"/>
    <property type="match status" value="1"/>
</dbReference>
<keyword evidence="12" id="KW-1185">Reference proteome</keyword>
<dbReference type="InterPro" id="IPR016167">
    <property type="entry name" value="FAD-bd_PCMH_sub1"/>
</dbReference>
<keyword evidence="8" id="KW-0496">Mitochondrion</keyword>
<evidence type="ECO:0000259" key="10">
    <source>
        <dbReference type="PROSITE" id="PS51387"/>
    </source>
</evidence>
<feature type="domain" description="FAD-binding PCMH-type" evidence="10">
    <location>
        <begin position="1"/>
        <end position="190"/>
    </location>
</feature>
<dbReference type="InterPro" id="IPR016171">
    <property type="entry name" value="Vanillyl_alc_oxidase_C-sub2"/>
</dbReference>
<dbReference type="InterPro" id="IPR006094">
    <property type="entry name" value="Oxid_FAD_bind_N"/>
</dbReference>
<evidence type="ECO:0000256" key="4">
    <source>
        <dbReference type="ARBA" id="ARBA00022630"/>
    </source>
</evidence>
<dbReference type="InterPro" id="IPR016169">
    <property type="entry name" value="FAD-bd_PCMH_sub2"/>
</dbReference>
<dbReference type="InterPro" id="IPR004113">
    <property type="entry name" value="FAD-bd_oxidored_4_C"/>
</dbReference>
<evidence type="ECO:0000256" key="1">
    <source>
        <dbReference type="ARBA" id="ARBA00001974"/>
    </source>
</evidence>
<dbReference type="Gene3D" id="3.30.70.2740">
    <property type="match status" value="1"/>
</dbReference>
<evidence type="ECO:0000256" key="3">
    <source>
        <dbReference type="ARBA" id="ARBA00008000"/>
    </source>
</evidence>
<accession>A0ABN7SFM3</accession>
<evidence type="ECO:0000256" key="8">
    <source>
        <dbReference type="ARBA" id="ARBA00023128"/>
    </source>
</evidence>
<comment type="subcellular location">
    <subcellularLocation>
        <location evidence="2">Mitochondrion</location>
    </subcellularLocation>
</comment>
<evidence type="ECO:0000256" key="6">
    <source>
        <dbReference type="ARBA" id="ARBA00022946"/>
    </source>
</evidence>
<proteinExistence type="inferred from homology"/>
<dbReference type="EMBL" id="OU015569">
    <property type="protein sequence ID" value="CAG5098481.1"/>
    <property type="molecule type" value="Genomic_DNA"/>
</dbReference>
<dbReference type="PANTHER" id="PTHR11748">
    <property type="entry name" value="D-LACTATE DEHYDROGENASE"/>
    <property type="match status" value="1"/>
</dbReference>
<keyword evidence="7" id="KW-0560">Oxidoreductase</keyword>
<reference evidence="11 12" key="1">
    <citation type="submission" date="2021-04" db="EMBL/GenBank/DDBJ databases">
        <authorList>
            <person name="Bliznina A."/>
        </authorList>
    </citation>
    <scope>NUCLEOTIDE SEQUENCE [LARGE SCALE GENOMIC DNA]</scope>
</reference>
<dbReference type="SUPFAM" id="SSF55103">
    <property type="entry name" value="FAD-linked oxidases, C-terminal domain"/>
    <property type="match status" value="1"/>
</dbReference>
<dbReference type="EC" id="1.1.2.4" evidence="9"/>
<dbReference type="PANTHER" id="PTHR11748:SF111">
    <property type="entry name" value="D-LACTATE DEHYDROGENASE, MITOCHONDRIAL-RELATED"/>
    <property type="match status" value="1"/>
</dbReference>
<dbReference type="PROSITE" id="PS51387">
    <property type="entry name" value="FAD_PCMH"/>
    <property type="match status" value="1"/>
</dbReference>
<evidence type="ECO:0000256" key="9">
    <source>
        <dbReference type="ARBA" id="ARBA00038897"/>
    </source>
</evidence>
<evidence type="ECO:0000256" key="7">
    <source>
        <dbReference type="ARBA" id="ARBA00023002"/>
    </source>
</evidence>
<dbReference type="Gene3D" id="3.30.43.10">
    <property type="entry name" value="Uridine Diphospho-n-acetylenolpyruvylglucosamine Reductase, domain 2"/>
    <property type="match status" value="1"/>
</dbReference>
<keyword evidence="6" id="KW-0809">Transit peptide</keyword>
<keyword evidence="4" id="KW-0285">Flavoprotein</keyword>
<name>A0ABN7SFM3_OIKDI</name>
<dbReference type="InterPro" id="IPR016166">
    <property type="entry name" value="FAD-bd_PCMH"/>
</dbReference>
<keyword evidence="5" id="KW-0274">FAD</keyword>
<dbReference type="SUPFAM" id="SSF56176">
    <property type="entry name" value="FAD-binding/transporter-associated domain-like"/>
    <property type="match status" value="1"/>
</dbReference>
<evidence type="ECO:0000256" key="2">
    <source>
        <dbReference type="ARBA" id="ARBA00004173"/>
    </source>
</evidence>
<organism evidence="11 12">
    <name type="scientific">Oikopleura dioica</name>
    <name type="common">Tunicate</name>
    <dbReference type="NCBI Taxonomy" id="34765"/>
    <lineage>
        <taxon>Eukaryota</taxon>
        <taxon>Metazoa</taxon>
        <taxon>Chordata</taxon>
        <taxon>Tunicata</taxon>
        <taxon>Appendicularia</taxon>
        <taxon>Copelata</taxon>
        <taxon>Oikopleuridae</taxon>
        <taxon>Oikopleura</taxon>
    </lineage>
</organism>
<protein>
    <recommendedName>
        <fullName evidence="9">D-lactate dehydrogenase (cytochrome)</fullName>
        <ecNumber evidence="9">1.1.2.4</ecNumber>
    </recommendedName>
</protein>
<dbReference type="InterPro" id="IPR016164">
    <property type="entry name" value="FAD-linked_Oxase-like_C"/>
</dbReference>
<gene>
    <name evidence="11" type="ORF">OKIOD_LOCUS7265</name>
</gene>
<evidence type="ECO:0000256" key="5">
    <source>
        <dbReference type="ARBA" id="ARBA00022827"/>
    </source>
</evidence>
<evidence type="ECO:0000313" key="11">
    <source>
        <dbReference type="EMBL" id="CAG5098481.1"/>
    </source>
</evidence>
<dbReference type="InterPro" id="IPR036318">
    <property type="entry name" value="FAD-bd_PCMH-like_sf"/>
</dbReference>
<comment type="cofactor">
    <cofactor evidence="1">
        <name>FAD</name>
        <dbReference type="ChEBI" id="CHEBI:57692"/>
    </cofactor>
</comment>